<feature type="domain" description="Response regulatory" evidence="28">
    <location>
        <begin position="683"/>
        <end position="801"/>
    </location>
</feature>
<keyword evidence="15 21" id="KW-0186">Copper</keyword>
<evidence type="ECO:0000256" key="20">
    <source>
        <dbReference type="ARBA" id="ARBA00056438"/>
    </source>
</evidence>
<gene>
    <name evidence="29" type="ORF">ZEAMMB73_Zm00001d025050</name>
</gene>
<feature type="modified residue" description="4-aspartylphosphate" evidence="24">
    <location>
        <position position="733"/>
    </location>
</feature>
<evidence type="ECO:0000256" key="3">
    <source>
        <dbReference type="ARBA" id="ARBA00009842"/>
    </source>
</evidence>
<dbReference type="SMR" id="A0A1D6J4G3"/>
<dbReference type="Pfam" id="PF01590">
    <property type="entry name" value="GAF"/>
    <property type="match status" value="1"/>
</dbReference>
<comment type="subunit">
    <text evidence="4">Homodimer.</text>
</comment>
<dbReference type="GO" id="GO:0000155">
    <property type="term" value="F:phosphorelay sensor kinase activity"/>
    <property type="evidence" value="ECO:0007669"/>
    <property type="project" value="InterPro"/>
</dbReference>
<evidence type="ECO:0000256" key="24">
    <source>
        <dbReference type="PROSITE-ProRule" id="PRU00169"/>
    </source>
</evidence>
<evidence type="ECO:0000256" key="23">
    <source>
        <dbReference type="PIRSR" id="PIRSR026389-4"/>
    </source>
</evidence>
<dbReference type="PIRSF" id="PIRSF026389">
    <property type="entry name" value="Ethyln_sen_HK"/>
    <property type="match status" value="1"/>
</dbReference>
<evidence type="ECO:0000256" key="22">
    <source>
        <dbReference type="PIRSR" id="PIRSR026389-2"/>
    </source>
</evidence>
<comment type="function">
    <text evidence="21">May act early in the ethylene signal transduction pathway, possibly as an ethylene receptor, or as a regulator of the pathway.</text>
</comment>
<dbReference type="GO" id="GO:0004674">
    <property type="term" value="F:protein serine/threonine kinase activity"/>
    <property type="evidence" value="ECO:0007669"/>
    <property type="project" value="UniProtKB-ARBA"/>
</dbReference>
<dbReference type="InterPro" id="IPR003018">
    <property type="entry name" value="GAF"/>
</dbReference>
<evidence type="ECO:0000256" key="21">
    <source>
        <dbReference type="PIRNR" id="PIRNR026389"/>
    </source>
</evidence>
<evidence type="ECO:0000256" key="2">
    <source>
        <dbReference type="ARBA" id="ARBA00004477"/>
    </source>
</evidence>
<dbReference type="PaxDb" id="4577-GRMZM2G420801_P01"/>
<dbReference type="InterPro" id="IPR029016">
    <property type="entry name" value="GAF-like_dom_sf"/>
</dbReference>
<comment type="cofactor">
    <cofactor evidence="22">
        <name>Cu cation</name>
        <dbReference type="ChEBI" id="CHEBI:23378"/>
    </cofactor>
    <text evidence="22">Binds 1 copper ion per dimer.</text>
</comment>
<dbReference type="FunFam" id="3.40.50.2300:FF:000240">
    <property type="entry name" value="Ethylene receptor"/>
    <property type="match status" value="1"/>
</dbReference>
<comment type="similarity">
    <text evidence="3 21">Belongs to the ethylene receptor family.</text>
</comment>
<keyword evidence="25" id="KW-0175">Coiled coil</keyword>
<dbReference type="EMBL" id="CM000786">
    <property type="protein sequence ID" value="AQK42857.1"/>
    <property type="molecule type" value="Genomic_DNA"/>
</dbReference>
<dbReference type="InParanoid" id="A0A1D6J4G3"/>
<evidence type="ECO:0000256" key="6">
    <source>
        <dbReference type="ARBA" id="ARBA00022679"/>
    </source>
</evidence>
<evidence type="ECO:0000256" key="9">
    <source>
        <dbReference type="ARBA" id="ARBA00022741"/>
    </source>
</evidence>
<evidence type="ECO:0000256" key="16">
    <source>
        <dbReference type="ARBA" id="ARBA00023012"/>
    </source>
</evidence>
<keyword evidence="6 21" id="KW-0808">Transferase</keyword>
<evidence type="ECO:0000256" key="8">
    <source>
        <dbReference type="ARBA" id="ARBA00022723"/>
    </source>
</evidence>
<dbReference type="GO" id="GO:0038199">
    <property type="term" value="F:ethylene receptor activity"/>
    <property type="evidence" value="ECO:0007669"/>
    <property type="project" value="UniProtKB-UniRule"/>
</dbReference>
<comment type="function">
    <text evidence="20">Ethylene receptor related to bacterial two-component regulators. Acts as a negative regulator of ethylene signaling. May delay the transition from the vegetative stage to the floral stage by up-regulating GI (GIGANTEA) and RCN1 and cause starch accumulation in stems by down-regulating the alpha-amylase AMY3D.</text>
</comment>
<feature type="coiled-coil region" evidence="25">
    <location>
        <begin position="387"/>
        <end position="414"/>
    </location>
</feature>
<evidence type="ECO:0000256" key="13">
    <source>
        <dbReference type="ARBA" id="ARBA00022840"/>
    </source>
</evidence>
<dbReference type="InterPro" id="IPR014525">
    <property type="entry name" value="ETR"/>
</dbReference>
<dbReference type="CDD" id="cd19933">
    <property type="entry name" value="REC_ETR-like"/>
    <property type="match status" value="1"/>
</dbReference>
<evidence type="ECO:0000256" key="25">
    <source>
        <dbReference type="SAM" id="Coils"/>
    </source>
</evidence>
<dbReference type="FunFam" id="3.30.565.10:FF:000094">
    <property type="entry name" value="Ethylene receptor"/>
    <property type="match status" value="1"/>
</dbReference>
<keyword evidence="16 21" id="KW-0902">Two-component regulatory system</keyword>
<keyword evidence="13 21" id="KW-0067">ATP-binding</keyword>
<proteinExistence type="inferred from homology"/>
<evidence type="ECO:0000313" key="29">
    <source>
        <dbReference type="EMBL" id="AQK42857.1"/>
    </source>
</evidence>
<dbReference type="PROSITE" id="PS50109">
    <property type="entry name" value="HIS_KIN"/>
    <property type="match status" value="1"/>
</dbReference>
<dbReference type="Gene3D" id="3.40.50.2300">
    <property type="match status" value="1"/>
</dbReference>
<keyword evidence="9 21" id="KW-0547">Nucleotide-binding</keyword>
<dbReference type="IntAct" id="A0A1D6J4G3">
    <property type="interactions" value="2"/>
</dbReference>
<dbReference type="GO" id="GO:0005524">
    <property type="term" value="F:ATP binding"/>
    <property type="evidence" value="ECO:0007669"/>
    <property type="project" value="UniProtKB-UniRule"/>
</dbReference>
<dbReference type="ExpressionAtlas" id="A0A1D6J4G3">
    <property type="expression patterns" value="baseline and differential"/>
</dbReference>
<reference evidence="29" key="1">
    <citation type="submission" date="2015-12" db="EMBL/GenBank/DDBJ databases">
        <title>Update maize B73 reference genome by single molecule sequencing technologies.</title>
        <authorList>
            <consortium name="Maize Genome Sequencing Project"/>
            <person name="Ware D."/>
        </authorList>
    </citation>
    <scope>NUCLEOTIDE SEQUENCE</scope>
    <source>
        <tissue evidence="29">Seedling</tissue>
    </source>
</reference>
<dbReference type="InterPro" id="IPR058544">
    <property type="entry name" value="ETR1_N"/>
</dbReference>
<evidence type="ECO:0000256" key="4">
    <source>
        <dbReference type="ARBA" id="ARBA00011738"/>
    </source>
</evidence>
<dbReference type="Gene3D" id="1.10.287.130">
    <property type="match status" value="1"/>
</dbReference>
<dbReference type="SUPFAM" id="SSF55874">
    <property type="entry name" value="ATPase domain of HSP90 chaperone/DNA topoisomerase II/histidine kinase"/>
    <property type="match status" value="1"/>
</dbReference>
<dbReference type="CDD" id="cd16938">
    <property type="entry name" value="HATPase_ETR2_ERS2-EIN4-like"/>
    <property type="match status" value="1"/>
</dbReference>
<evidence type="ECO:0000256" key="7">
    <source>
        <dbReference type="ARBA" id="ARBA00022692"/>
    </source>
</evidence>
<dbReference type="PANTHER" id="PTHR24423">
    <property type="entry name" value="TWO-COMPONENT SENSOR HISTIDINE KINASE"/>
    <property type="match status" value="1"/>
</dbReference>
<keyword evidence="12 21" id="KW-0256">Endoplasmic reticulum</keyword>
<feature type="binding site" evidence="22">
    <location>
        <position position="143"/>
    </location>
    <ligand>
        <name>Cu cation</name>
        <dbReference type="ChEBI" id="CHEBI:23378"/>
    </ligand>
</feature>
<feature type="transmembrane region" description="Helical" evidence="26">
    <location>
        <begin position="156"/>
        <end position="183"/>
    </location>
</feature>
<feature type="binding site" evidence="22">
    <location>
        <position position="139"/>
    </location>
    <ligand>
        <name>Cu cation</name>
        <dbReference type="ChEBI" id="CHEBI:23378"/>
    </ligand>
</feature>
<keyword evidence="5 24" id="KW-0597">Phosphoprotein</keyword>
<protein>
    <recommendedName>
        <fullName evidence="21">Ethylene receptor</fullName>
    </recommendedName>
</protein>
<dbReference type="InterPro" id="IPR036097">
    <property type="entry name" value="HisK_dim/P_sf"/>
</dbReference>
<dbReference type="FunCoup" id="A0A1D6J4G3">
    <property type="interactions" value="194"/>
</dbReference>
<sequence>MQERRHPQRGIDDGRLQSVQKCANARLNEAWLEVVEPMVVGTALLRGVSSAWILLFLSSLLLSPSAASVDFGHCGGCDDADDGALSSTYNILQCQKVSDFLIAAAYFSIPLELLYFATCSDLFPLKWIVLQFGAFIVLCGLTHLITVFTYEPHSFHLVLALTVAKFLTALVSFATAITLLTLIPQLLRVKVRENFLMNKARELDREVGRMKRKEEASWHVRMLTQEIRKSLDRHTILYTTMVELSKALELQNCAVWMPDETRSTMILTHQLRERDIMDPQKHSIPIDDPDVQEIKATKDAKVLGPDSALGVSSRSKHEAGPVAAIRMPMLRVSNFKGGTPEVMQTSYAILVLVLPNDGSLGWGRRELEIVEVVADQVAVALSHAALLEESQLMREKLAEQHRDLLQAKDEAMRAGDARNSFQTAMYDGMRRPMHSILGLVSMMQQESMNPEQRLVMDAIAKTSSVASTLMNDVMQTSTMNCEHLSLVRRPFNLHSFIKEVVGVVRCLTGCKGVEFEFQVENSLPERIIGDEKRVFHIVLHMVGTLTDRCNAGCISLYVNVHNEVEDRHNHDWMLRRANFSGGYVCVKFEIRIRKSKGYLLSSSSSQISQGSKPNNSEMGLSFNMCKKIVQMMNGNIWSVSDSKSIGETIMLVLQFQLEPVTPVSGASSDLYRSSAIPNFNGLRVLLADSDCTNRAVTHRLLEKLGCRVLSVASGVQCISSFAAESSFQLVVLDLDMQTMDGFEVARAIRKFSSNSWLPLIIALAARIDDNIRDRCQRSGVNGLIQKPVTLAALGDELYRVLQNN</sequence>
<keyword evidence="10 21" id="KW-0936">Ethylene signaling pathway</keyword>
<evidence type="ECO:0000256" key="10">
    <source>
        <dbReference type="ARBA" id="ARBA00022745"/>
    </source>
</evidence>
<dbReference type="SUPFAM" id="SSF55781">
    <property type="entry name" value="GAF domain-like"/>
    <property type="match status" value="1"/>
</dbReference>
<feature type="cross-link" description="Glycyl lysine isopeptide (Lys-Gly) (interchain with G-Cter in ubiquitin)" evidence="23">
    <location>
        <position position="786"/>
    </location>
</feature>
<comment type="catalytic activity">
    <reaction evidence="1">
        <text>ATP + protein L-histidine = ADP + protein N-phospho-L-histidine.</text>
        <dbReference type="EC" id="2.7.13.3"/>
    </reaction>
</comment>
<dbReference type="InterPro" id="IPR001789">
    <property type="entry name" value="Sig_transdc_resp-reg_receiver"/>
</dbReference>
<dbReference type="GO" id="GO:0046872">
    <property type="term" value="F:metal ion binding"/>
    <property type="evidence" value="ECO:0007669"/>
    <property type="project" value="UniProtKB-UniRule"/>
</dbReference>
<evidence type="ECO:0000256" key="12">
    <source>
        <dbReference type="ARBA" id="ARBA00022824"/>
    </source>
</evidence>
<dbReference type="InterPro" id="IPR005467">
    <property type="entry name" value="His_kinase_dom"/>
</dbReference>
<dbReference type="SMART" id="SM00448">
    <property type="entry name" value="REC"/>
    <property type="match status" value="1"/>
</dbReference>
<dbReference type="Pfam" id="PF00072">
    <property type="entry name" value="Response_reg"/>
    <property type="match status" value="1"/>
</dbReference>
<dbReference type="Gene3D" id="3.30.565.10">
    <property type="entry name" value="Histidine kinase-like ATPase, C-terminal domain"/>
    <property type="match status" value="1"/>
</dbReference>
<keyword evidence="17 21" id="KW-0472">Membrane</keyword>
<keyword evidence="11 21" id="KW-0418">Kinase</keyword>
<dbReference type="PANTHER" id="PTHR24423:SF633">
    <property type="entry name" value="ETHYLENE RECEPTOR 2"/>
    <property type="match status" value="1"/>
</dbReference>
<feature type="transmembrane region" description="Helical" evidence="26">
    <location>
        <begin position="129"/>
        <end position="150"/>
    </location>
</feature>
<dbReference type="InterPro" id="IPR011006">
    <property type="entry name" value="CheY-like_superfamily"/>
</dbReference>
<feature type="transmembrane region" description="Helical" evidence="26">
    <location>
        <begin position="100"/>
        <end position="117"/>
    </location>
</feature>
<evidence type="ECO:0000256" key="1">
    <source>
        <dbReference type="ARBA" id="ARBA00000085"/>
    </source>
</evidence>
<evidence type="ECO:0000259" key="28">
    <source>
        <dbReference type="PROSITE" id="PS50110"/>
    </source>
</evidence>
<dbReference type="GO" id="GO:0051740">
    <property type="term" value="F:ethylene binding"/>
    <property type="evidence" value="ECO:0007669"/>
    <property type="project" value="UniProtKB-UniRule"/>
</dbReference>
<feature type="domain" description="Histidine kinase" evidence="27">
    <location>
        <begin position="424"/>
        <end position="657"/>
    </location>
</feature>
<evidence type="ECO:0000256" key="5">
    <source>
        <dbReference type="ARBA" id="ARBA00022553"/>
    </source>
</evidence>
<evidence type="ECO:0000259" key="27">
    <source>
        <dbReference type="PROSITE" id="PS50109"/>
    </source>
</evidence>
<dbReference type="InterPro" id="IPR036890">
    <property type="entry name" value="HATPase_C_sf"/>
</dbReference>
<organism evidence="29">
    <name type="scientific">Zea mays</name>
    <name type="common">Maize</name>
    <dbReference type="NCBI Taxonomy" id="4577"/>
    <lineage>
        <taxon>Eukaryota</taxon>
        <taxon>Viridiplantae</taxon>
        <taxon>Streptophyta</taxon>
        <taxon>Embryophyta</taxon>
        <taxon>Tracheophyta</taxon>
        <taxon>Spermatophyta</taxon>
        <taxon>Magnoliopsida</taxon>
        <taxon>Liliopsida</taxon>
        <taxon>Poales</taxon>
        <taxon>Poaceae</taxon>
        <taxon>PACMAD clade</taxon>
        <taxon>Panicoideae</taxon>
        <taxon>Andropogonodae</taxon>
        <taxon>Andropogoneae</taxon>
        <taxon>Tripsacinae</taxon>
        <taxon>Zea</taxon>
    </lineage>
</organism>
<keyword evidence="14 26" id="KW-1133">Transmembrane helix</keyword>
<dbReference type="EMBL" id="CM000786">
    <property type="protein sequence ID" value="AQK42859.1"/>
    <property type="molecule type" value="Genomic_DNA"/>
</dbReference>
<keyword evidence="7 26" id="KW-0812">Transmembrane</keyword>
<evidence type="ECO:0000256" key="15">
    <source>
        <dbReference type="ARBA" id="ARBA00023008"/>
    </source>
</evidence>
<dbReference type="Pfam" id="PF25487">
    <property type="entry name" value="ETR1_N"/>
    <property type="match status" value="1"/>
</dbReference>
<evidence type="ECO:0000256" key="19">
    <source>
        <dbReference type="ARBA" id="ARBA00023170"/>
    </source>
</evidence>
<evidence type="ECO:0000256" key="11">
    <source>
        <dbReference type="ARBA" id="ARBA00022777"/>
    </source>
</evidence>
<dbReference type="SUPFAM" id="SSF47384">
    <property type="entry name" value="Homodimeric domain of signal transducing histidine kinase"/>
    <property type="match status" value="1"/>
</dbReference>
<name>A0A1D6J4G3_MAIZE</name>
<evidence type="ECO:0000256" key="18">
    <source>
        <dbReference type="ARBA" id="ARBA00023157"/>
    </source>
</evidence>
<dbReference type="GO" id="GO:0005789">
    <property type="term" value="C:endoplasmic reticulum membrane"/>
    <property type="evidence" value="ECO:0007669"/>
    <property type="project" value="UniProtKB-SubCell"/>
</dbReference>
<evidence type="ECO:0000256" key="14">
    <source>
        <dbReference type="ARBA" id="ARBA00022989"/>
    </source>
</evidence>
<accession>A0A1D6J4G3</accession>
<keyword evidence="19 21" id="KW-0675">Receptor</keyword>
<dbReference type="STRING" id="4577.A0A1D6J4G3"/>
<evidence type="ECO:0000256" key="17">
    <source>
        <dbReference type="ARBA" id="ARBA00023136"/>
    </source>
</evidence>
<dbReference type="AlphaFoldDB" id="A0A1D6J4G3"/>
<dbReference type="SMART" id="SM00065">
    <property type="entry name" value="GAF"/>
    <property type="match status" value="1"/>
</dbReference>
<evidence type="ECO:0000256" key="26">
    <source>
        <dbReference type="SAM" id="Phobius"/>
    </source>
</evidence>
<dbReference type="PROSITE" id="PS50110">
    <property type="entry name" value="RESPONSE_REGULATORY"/>
    <property type="match status" value="1"/>
</dbReference>
<dbReference type="SUPFAM" id="SSF52172">
    <property type="entry name" value="CheY-like"/>
    <property type="match status" value="1"/>
</dbReference>
<comment type="subcellular location">
    <subcellularLocation>
        <location evidence="2">Endoplasmic reticulum membrane</location>
        <topology evidence="2">Multi-pass membrane protein</topology>
    </subcellularLocation>
</comment>
<dbReference type="Gene3D" id="3.30.450.40">
    <property type="match status" value="1"/>
</dbReference>
<keyword evidence="8 21" id="KW-0479">Metal-binding</keyword>
<keyword evidence="18" id="KW-1015">Disulfide bond</keyword>
<dbReference type="FunFam" id="1.10.287.130:FF:000087">
    <property type="entry name" value="Ethylene receptor 4"/>
    <property type="match status" value="1"/>
</dbReference>